<dbReference type="PIRSF" id="PIRSF032162">
    <property type="entry name" value="UCP032162_imp"/>
    <property type="match status" value="1"/>
</dbReference>
<dbReference type="Pfam" id="PF10003">
    <property type="entry name" value="DUF2244"/>
    <property type="match status" value="1"/>
</dbReference>
<organism evidence="2 3">
    <name type="scientific">Methylocystis rosea</name>
    <dbReference type="NCBI Taxonomy" id="173366"/>
    <lineage>
        <taxon>Bacteria</taxon>
        <taxon>Pseudomonadati</taxon>
        <taxon>Pseudomonadota</taxon>
        <taxon>Alphaproteobacteria</taxon>
        <taxon>Hyphomicrobiales</taxon>
        <taxon>Methylocystaceae</taxon>
        <taxon>Methylocystis</taxon>
    </lineage>
</organism>
<name>A0A3G8M3I1_9HYPH</name>
<keyword evidence="1" id="KW-1133">Transmembrane helix</keyword>
<dbReference type="InterPro" id="IPR016990">
    <property type="entry name" value="UCP032162_TM"/>
</dbReference>
<feature type="transmembrane region" description="Helical" evidence="1">
    <location>
        <begin position="47"/>
        <end position="66"/>
    </location>
</feature>
<evidence type="ECO:0000313" key="2">
    <source>
        <dbReference type="EMBL" id="AZG75692.1"/>
    </source>
</evidence>
<keyword evidence="1" id="KW-0812">Transmembrane</keyword>
<gene>
    <name evidence="2" type="ORF">EHO51_02460</name>
</gene>
<dbReference type="EMBL" id="CP034086">
    <property type="protein sequence ID" value="AZG75692.1"/>
    <property type="molecule type" value="Genomic_DNA"/>
</dbReference>
<reference evidence="2 3" key="1">
    <citation type="submission" date="2018-11" db="EMBL/GenBank/DDBJ databases">
        <title>Genome squencing of methanotrophic bacteria isolated from alkaline groundwater in Korea.</title>
        <authorList>
            <person name="Nguyen L.N."/>
        </authorList>
    </citation>
    <scope>NUCLEOTIDE SEQUENCE [LARGE SCALE GENOMIC DNA]</scope>
    <source>
        <strain evidence="2 3">GW6</strain>
    </source>
</reference>
<feature type="transmembrane region" description="Helical" evidence="1">
    <location>
        <begin position="23"/>
        <end position="41"/>
    </location>
</feature>
<keyword evidence="1" id="KW-0472">Membrane</keyword>
<accession>A0A3G8M3I1</accession>
<proteinExistence type="predicted"/>
<evidence type="ECO:0000256" key="1">
    <source>
        <dbReference type="SAM" id="Phobius"/>
    </source>
</evidence>
<dbReference type="RefSeq" id="WP_124737556.1">
    <property type="nucleotide sequence ID" value="NZ_CP034086.1"/>
</dbReference>
<dbReference type="Proteomes" id="UP000273982">
    <property type="component" value="Chromosome"/>
</dbReference>
<evidence type="ECO:0000313" key="3">
    <source>
        <dbReference type="Proteomes" id="UP000273982"/>
    </source>
</evidence>
<protein>
    <submittedName>
        <fullName evidence="2">DUF2244 domain-containing protein</fullName>
    </submittedName>
</protein>
<dbReference type="AlphaFoldDB" id="A0A3G8M3I1"/>
<dbReference type="InterPro" id="IPR019253">
    <property type="entry name" value="DUF2244_TM"/>
</dbReference>
<dbReference type="KEGG" id="mros:EHO51_02460"/>
<sequence>MSDPFERKIYEARLTPHRSMTPHAFYLFIMIFCFGQALFALPFFFMGAWPVAGFMGLDAVGLYLAFRISFRAARGHETLDLTPLELVFAQIGARGQRKEWRFNPSWVRLEQTVHEEFGTERVALISRGECIEIGAFLGPDQKAELARDLNRALIDARMGARFG</sequence>